<gene>
    <name evidence="2" type="ORF">I8J30_23110</name>
</gene>
<evidence type="ECO:0000256" key="1">
    <source>
        <dbReference type="SAM" id="Phobius"/>
    </source>
</evidence>
<proteinExistence type="predicted"/>
<keyword evidence="1" id="KW-0472">Membrane</keyword>
<organism evidence="2 3">
    <name type="scientific">Paenibacillus lignilyticus</name>
    <dbReference type="NCBI Taxonomy" id="1172615"/>
    <lineage>
        <taxon>Bacteria</taxon>
        <taxon>Bacillati</taxon>
        <taxon>Bacillota</taxon>
        <taxon>Bacilli</taxon>
        <taxon>Bacillales</taxon>
        <taxon>Paenibacillaceae</taxon>
        <taxon>Paenibacillus</taxon>
    </lineage>
</organism>
<accession>A0ABS5CIA9</accession>
<reference evidence="2 3" key="1">
    <citation type="submission" date="2021-04" db="EMBL/GenBank/DDBJ databases">
        <title>Paenibacillus sp. DLE-14 whole genome sequence.</title>
        <authorList>
            <person name="Ham Y.J."/>
        </authorList>
    </citation>
    <scope>NUCLEOTIDE SEQUENCE [LARGE SCALE GENOMIC DNA]</scope>
    <source>
        <strain evidence="2 3">DLE-14</strain>
    </source>
</reference>
<dbReference type="RefSeq" id="WP_210662152.1">
    <property type="nucleotide sequence ID" value="NZ_JAGKSP010000011.1"/>
</dbReference>
<evidence type="ECO:0000313" key="2">
    <source>
        <dbReference type="EMBL" id="MBP3965609.1"/>
    </source>
</evidence>
<comment type="caution">
    <text evidence="2">The sequence shown here is derived from an EMBL/GenBank/DDBJ whole genome shotgun (WGS) entry which is preliminary data.</text>
</comment>
<feature type="transmembrane region" description="Helical" evidence="1">
    <location>
        <begin position="110"/>
        <end position="129"/>
    </location>
</feature>
<dbReference type="Pfam" id="PF20398">
    <property type="entry name" value="DUF6691"/>
    <property type="match status" value="1"/>
</dbReference>
<dbReference type="EMBL" id="JAGKSP010000011">
    <property type="protein sequence ID" value="MBP3965609.1"/>
    <property type="molecule type" value="Genomic_DNA"/>
</dbReference>
<keyword evidence="1" id="KW-0812">Transmembrane</keyword>
<sequence>MKRTGFLFGLCFGFLIALAQFTDYNVIHQGLLMKQAYIYLVMASSVIVSMILLWLLTKLKWRTLLGGPLKLPKLPIRKHHIWGGALFGAGWAITGTCPTVSAAMLGTGKLLGLSVMAGLLVGVLLKDVWSNRKP</sequence>
<feature type="transmembrane region" description="Helical" evidence="1">
    <location>
        <begin position="35"/>
        <end position="56"/>
    </location>
</feature>
<feature type="transmembrane region" description="Helical" evidence="1">
    <location>
        <begin position="81"/>
        <end position="104"/>
    </location>
</feature>
<protein>
    <submittedName>
        <fullName evidence="2">YeeE/YedE family protein</fullName>
    </submittedName>
</protein>
<dbReference type="Proteomes" id="UP000673394">
    <property type="component" value="Unassembled WGS sequence"/>
</dbReference>
<dbReference type="InterPro" id="IPR046513">
    <property type="entry name" value="DUF6691"/>
</dbReference>
<evidence type="ECO:0000313" key="3">
    <source>
        <dbReference type="Proteomes" id="UP000673394"/>
    </source>
</evidence>
<keyword evidence="3" id="KW-1185">Reference proteome</keyword>
<keyword evidence="1" id="KW-1133">Transmembrane helix</keyword>
<name>A0ABS5CIA9_9BACL</name>